<gene>
    <name evidence="5" type="ORF">Cspa_c38280</name>
</gene>
<feature type="active site" description="5-glutamyl coenzyme A thioester intermediate" evidence="4">
    <location>
        <position position="322"/>
    </location>
</feature>
<dbReference type="PIRSF" id="PIRSF000858">
    <property type="entry name" value="SCOT-t"/>
    <property type="match status" value="1"/>
</dbReference>
<evidence type="ECO:0000313" key="6">
    <source>
        <dbReference type="Proteomes" id="UP000011728"/>
    </source>
</evidence>
<dbReference type="GO" id="GO:0046952">
    <property type="term" value="P:ketone body catabolic process"/>
    <property type="evidence" value="ECO:0007669"/>
    <property type="project" value="InterPro"/>
</dbReference>
<evidence type="ECO:0000256" key="2">
    <source>
        <dbReference type="ARBA" id="ARBA00022679"/>
    </source>
</evidence>
<dbReference type="RefSeq" id="WP_015393901.1">
    <property type="nucleotide sequence ID" value="NC_020291.1"/>
</dbReference>
<protein>
    <submittedName>
        <fullName evidence="5">Acyl CoA:acetate/3-ketoacid CoA transferase</fullName>
    </submittedName>
</protein>
<dbReference type="Proteomes" id="UP000011728">
    <property type="component" value="Chromosome"/>
</dbReference>
<evidence type="ECO:0000256" key="3">
    <source>
        <dbReference type="PIRNR" id="PIRNR000858"/>
    </source>
</evidence>
<sequence length="515" mass="56282">MKVISSKEAVRLLCDNDVIATSGFAALGVSETLLKGLEERYFEEKHPRNLTLMFAAGQGDGESKGLNHLAHEGLLEKVIGGHFNLAPKIGDMIRNNKIFAYNLPQGVMCNLFRDMASRKTATVSKIGLNTFVDPRVEGGKMNSITKEDIVQIINILGEENLLFKVPNINVAFIRGTYADEKGNISMNHEATFSEATCIAQAVKNCGGTVIVQVEKVVKEGTLDPRNVKIPRIYVDYVVEANCEEEQAQVLGNAYDPALSGEVKIVADKLKSLKLDERKIIGRRAAMELVKNSIVNIGIGVPEAISSVANEEGIGENFILTVEPGPIGGIPQGGKKFGAAVNPECIFDQPTQFDFYDGGGLDIAFLGLAQVDKHGNINVSKFGTRVAGCGGFINITQNARKVVFCGTLTAKGLVVNVVNGILEIIKEGKEKKFVNSVEQITFSGQYSLRTNQPVMYITERAVFELKEDGLHLIEIAPGIDIKKDVLDLMDFNPIIDENLKLMDKRIFYDELMGIKE</sequence>
<dbReference type="PANTHER" id="PTHR43293:SF1">
    <property type="entry name" value="ACETATE COA-TRANSFERASE YDIF"/>
    <property type="match status" value="1"/>
</dbReference>
<dbReference type="InterPro" id="IPR004165">
    <property type="entry name" value="CoA_trans_fam_I"/>
</dbReference>
<dbReference type="GO" id="GO:0008410">
    <property type="term" value="F:CoA-transferase activity"/>
    <property type="evidence" value="ECO:0007669"/>
    <property type="project" value="InterPro"/>
</dbReference>
<dbReference type="PANTHER" id="PTHR43293">
    <property type="entry name" value="ACETATE COA-TRANSFERASE YDIF"/>
    <property type="match status" value="1"/>
</dbReference>
<reference evidence="5 6" key="1">
    <citation type="submission" date="2013-02" db="EMBL/GenBank/DDBJ databases">
        <title>Genome sequence of Clostridium saccharoperbutylacetonicum N1-4(HMT).</title>
        <authorList>
            <person name="Poehlein A."/>
            <person name="Daniel R."/>
        </authorList>
    </citation>
    <scope>NUCLEOTIDE SEQUENCE [LARGE SCALE GENOMIC DNA]</scope>
    <source>
        <strain evidence="6">N1-4(HMT)</strain>
    </source>
</reference>
<keyword evidence="6" id="KW-1185">Reference proteome</keyword>
<evidence type="ECO:0000256" key="1">
    <source>
        <dbReference type="ARBA" id="ARBA00007154"/>
    </source>
</evidence>
<dbReference type="STRING" id="36745.CLSAP_36020"/>
<accession>M1MMZ2</accession>
<dbReference type="OrthoDB" id="9805230at2"/>
<dbReference type="eggNOG" id="COG4670">
    <property type="taxonomic scope" value="Bacteria"/>
</dbReference>
<dbReference type="Pfam" id="PF01144">
    <property type="entry name" value="CoA_trans"/>
    <property type="match status" value="1"/>
</dbReference>
<comment type="similarity">
    <text evidence="1 3">Belongs to the 3-oxoacid CoA-transferase family.</text>
</comment>
<dbReference type="HOGENOM" id="CLU_026774_4_0_9"/>
<dbReference type="InterPro" id="IPR014388">
    <property type="entry name" value="3-oxoacid_CoA-transferase"/>
</dbReference>
<proteinExistence type="inferred from homology"/>
<dbReference type="KEGG" id="csr:Cspa_c38280"/>
<keyword evidence="2 3" id="KW-0808">Transferase</keyword>
<dbReference type="AlphaFoldDB" id="M1MMZ2"/>
<dbReference type="SUPFAM" id="SSF100950">
    <property type="entry name" value="NagB/RpiA/CoA transferase-like"/>
    <property type="match status" value="2"/>
</dbReference>
<evidence type="ECO:0000313" key="5">
    <source>
        <dbReference type="EMBL" id="AGF57588.1"/>
    </source>
</evidence>
<name>M1MMZ2_9CLOT</name>
<evidence type="ECO:0000256" key="4">
    <source>
        <dbReference type="PIRSR" id="PIRSR000858-1"/>
    </source>
</evidence>
<dbReference type="PATRIC" id="fig|931276.5.peg.3860"/>
<organism evidence="5 6">
    <name type="scientific">Clostridium saccharoperbutylacetonicum N1-4(HMT)</name>
    <dbReference type="NCBI Taxonomy" id="931276"/>
    <lineage>
        <taxon>Bacteria</taxon>
        <taxon>Bacillati</taxon>
        <taxon>Bacillota</taxon>
        <taxon>Clostridia</taxon>
        <taxon>Eubacteriales</taxon>
        <taxon>Clostridiaceae</taxon>
        <taxon>Clostridium</taxon>
    </lineage>
</organism>
<dbReference type="Gene3D" id="3.40.1080.10">
    <property type="entry name" value="Glutaconate Coenzyme A-transferase"/>
    <property type="match status" value="2"/>
</dbReference>
<dbReference type="EMBL" id="CP004121">
    <property type="protein sequence ID" value="AGF57588.1"/>
    <property type="molecule type" value="Genomic_DNA"/>
</dbReference>
<dbReference type="InterPro" id="IPR037171">
    <property type="entry name" value="NagB/RpiA_transferase-like"/>
</dbReference>
<dbReference type="SMART" id="SM00882">
    <property type="entry name" value="CoA_trans"/>
    <property type="match status" value="2"/>
</dbReference>